<sequence>MSNDGFVSLKKHIKKIKLINFSAEPSLPVNLANRFSSLAGEQTETSTLDQEARFQLPPSPKIPPIMFRHKKKNYKSVVKELNKDYPNCNVKLFGEQLKILISNSNEHRAVTSYLDKNAEEALRDSCSRQTLSPPAQVNIHHFYTKGNTQPQLLTGLHVEKVAQLTKARNKFSLPIFMVELKKSNDSTDICYESLVL</sequence>
<dbReference type="AlphaFoldDB" id="A0A8X6YYC1"/>
<organism evidence="1 2">
    <name type="scientific">Trichonephila inaurata madagascariensis</name>
    <dbReference type="NCBI Taxonomy" id="2747483"/>
    <lineage>
        <taxon>Eukaryota</taxon>
        <taxon>Metazoa</taxon>
        <taxon>Ecdysozoa</taxon>
        <taxon>Arthropoda</taxon>
        <taxon>Chelicerata</taxon>
        <taxon>Arachnida</taxon>
        <taxon>Araneae</taxon>
        <taxon>Araneomorphae</taxon>
        <taxon>Entelegynae</taxon>
        <taxon>Araneoidea</taxon>
        <taxon>Nephilidae</taxon>
        <taxon>Trichonephila</taxon>
        <taxon>Trichonephila inaurata</taxon>
    </lineage>
</organism>
<keyword evidence="2" id="KW-1185">Reference proteome</keyword>
<reference evidence="1" key="1">
    <citation type="submission" date="2020-08" db="EMBL/GenBank/DDBJ databases">
        <title>Multicomponent nature underlies the extraordinary mechanical properties of spider dragline silk.</title>
        <authorList>
            <person name="Kono N."/>
            <person name="Nakamura H."/>
            <person name="Mori M."/>
            <person name="Yoshida Y."/>
            <person name="Ohtoshi R."/>
            <person name="Malay A.D."/>
            <person name="Moran D.A.P."/>
            <person name="Tomita M."/>
            <person name="Numata K."/>
            <person name="Arakawa K."/>
        </authorList>
    </citation>
    <scope>NUCLEOTIDE SEQUENCE</scope>
</reference>
<evidence type="ECO:0000313" key="1">
    <source>
        <dbReference type="EMBL" id="GFY79648.1"/>
    </source>
</evidence>
<dbReference type="EMBL" id="BMAV01023716">
    <property type="protein sequence ID" value="GFY79648.1"/>
    <property type="molecule type" value="Genomic_DNA"/>
</dbReference>
<proteinExistence type="predicted"/>
<dbReference type="OrthoDB" id="8123891at2759"/>
<name>A0A8X6YYC1_9ARAC</name>
<accession>A0A8X6YYC1</accession>
<dbReference type="Proteomes" id="UP000886998">
    <property type="component" value="Unassembled WGS sequence"/>
</dbReference>
<evidence type="ECO:0008006" key="3">
    <source>
        <dbReference type="Google" id="ProtNLM"/>
    </source>
</evidence>
<protein>
    <recommendedName>
        <fullName evidence="3">Pre-C2HC domain-containing protein</fullName>
    </recommendedName>
</protein>
<gene>
    <name evidence="1" type="ORF">TNIN_95311</name>
</gene>
<comment type="caution">
    <text evidence="1">The sequence shown here is derived from an EMBL/GenBank/DDBJ whole genome shotgun (WGS) entry which is preliminary data.</text>
</comment>
<evidence type="ECO:0000313" key="2">
    <source>
        <dbReference type="Proteomes" id="UP000886998"/>
    </source>
</evidence>